<keyword evidence="10 13" id="KW-0408">Iron</keyword>
<feature type="transmembrane region" description="Helical" evidence="15">
    <location>
        <begin position="6"/>
        <end position="27"/>
    </location>
</feature>
<evidence type="ECO:0000256" key="14">
    <source>
        <dbReference type="RuleBase" id="RU000461"/>
    </source>
</evidence>
<comment type="caution">
    <text evidence="16">The sequence shown here is derived from an EMBL/GenBank/DDBJ whole genome shotgun (WGS) entry which is preliminary data.</text>
</comment>
<keyword evidence="6 13" id="KW-0479">Metal-binding</keyword>
<evidence type="ECO:0000256" key="7">
    <source>
        <dbReference type="ARBA" id="ARBA00022824"/>
    </source>
</evidence>
<protein>
    <recommendedName>
        <fullName evidence="18">Steroid 17-alpha-hydroxylase/17,20 lyase</fullName>
    </recommendedName>
</protein>
<evidence type="ECO:0000256" key="4">
    <source>
        <dbReference type="ARBA" id="ARBA00010617"/>
    </source>
</evidence>
<evidence type="ECO:0000256" key="15">
    <source>
        <dbReference type="SAM" id="Phobius"/>
    </source>
</evidence>
<dbReference type="InterPro" id="IPR017972">
    <property type="entry name" value="Cyt_P450_CS"/>
</dbReference>
<comment type="similarity">
    <text evidence="4 14">Belongs to the cytochrome P450 family.</text>
</comment>
<dbReference type="PROSITE" id="PS00086">
    <property type="entry name" value="CYTOCHROME_P450"/>
    <property type="match status" value="1"/>
</dbReference>
<keyword evidence="5 13" id="KW-0349">Heme</keyword>
<dbReference type="EMBL" id="VSWD01000006">
    <property type="protein sequence ID" value="KAK3100089.1"/>
    <property type="molecule type" value="Genomic_DNA"/>
</dbReference>
<dbReference type="GO" id="GO:0020037">
    <property type="term" value="F:heme binding"/>
    <property type="evidence" value="ECO:0007669"/>
    <property type="project" value="InterPro"/>
</dbReference>
<keyword evidence="8" id="KW-0492">Microsome</keyword>
<evidence type="ECO:0008006" key="18">
    <source>
        <dbReference type="Google" id="ProtNLM"/>
    </source>
</evidence>
<dbReference type="GO" id="GO:0005506">
    <property type="term" value="F:iron ion binding"/>
    <property type="evidence" value="ECO:0007669"/>
    <property type="project" value="InterPro"/>
</dbReference>
<evidence type="ECO:0000256" key="10">
    <source>
        <dbReference type="ARBA" id="ARBA00023004"/>
    </source>
</evidence>
<accession>A0AA88YIL1</accession>
<keyword evidence="15" id="KW-0812">Transmembrane</keyword>
<dbReference type="InterPro" id="IPR001128">
    <property type="entry name" value="Cyt_P450"/>
</dbReference>
<dbReference type="GO" id="GO:0005789">
    <property type="term" value="C:endoplasmic reticulum membrane"/>
    <property type="evidence" value="ECO:0007669"/>
    <property type="project" value="UniProtKB-SubCell"/>
</dbReference>
<evidence type="ECO:0000313" key="16">
    <source>
        <dbReference type="EMBL" id="KAK3100089.1"/>
    </source>
</evidence>
<reference evidence="16" key="1">
    <citation type="submission" date="2019-08" db="EMBL/GenBank/DDBJ databases">
        <title>The improved chromosome-level genome for the pearl oyster Pinctada fucata martensii using PacBio sequencing and Hi-C.</title>
        <authorList>
            <person name="Zheng Z."/>
        </authorList>
    </citation>
    <scope>NUCLEOTIDE SEQUENCE</scope>
    <source>
        <strain evidence="16">ZZ-2019</strain>
        <tissue evidence="16">Adductor muscle</tissue>
    </source>
</reference>
<dbReference type="FunFam" id="1.10.630.10:FF:000238">
    <property type="entry name" value="Cytochrome P450 2A6"/>
    <property type="match status" value="1"/>
</dbReference>
<dbReference type="GO" id="GO:0042448">
    <property type="term" value="P:progesterone metabolic process"/>
    <property type="evidence" value="ECO:0007669"/>
    <property type="project" value="TreeGrafter"/>
</dbReference>
<gene>
    <name evidence="16" type="ORF">FSP39_014572</name>
</gene>
<evidence type="ECO:0000256" key="12">
    <source>
        <dbReference type="ARBA" id="ARBA00023136"/>
    </source>
</evidence>
<dbReference type="GO" id="GO:0042446">
    <property type="term" value="P:hormone biosynthetic process"/>
    <property type="evidence" value="ECO:0007669"/>
    <property type="project" value="TreeGrafter"/>
</dbReference>
<evidence type="ECO:0000313" key="17">
    <source>
        <dbReference type="Proteomes" id="UP001186944"/>
    </source>
</evidence>
<keyword evidence="9 14" id="KW-0560">Oxidoreductase</keyword>
<keyword evidence="7" id="KW-0256">Endoplasmic reticulum</keyword>
<dbReference type="InterPro" id="IPR036396">
    <property type="entry name" value="Cyt_P450_sf"/>
</dbReference>
<evidence type="ECO:0000256" key="5">
    <source>
        <dbReference type="ARBA" id="ARBA00022617"/>
    </source>
</evidence>
<dbReference type="AlphaFoldDB" id="A0AA88YIL1"/>
<feature type="binding site" description="axial binding residue" evidence="13">
    <location>
        <position position="447"/>
    </location>
    <ligand>
        <name>heme</name>
        <dbReference type="ChEBI" id="CHEBI:30413"/>
    </ligand>
    <ligandPart>
        <name>Fe</name>
        <dbReference type="ChEBI" id="CHEBI:18248"/>
    </ligandPart>
</feature>
<evidence type="ECO:0000256" key="9">
    <source>
        <dbReference type="ARBA" id="ARBA00023002"/>
    </source>
</evidence>
<sequence>MGIFEYALGFLNLQTVLIATFFGLLTYHVYQRFKYRRPPGPWALPLIGNWTIYTKPMMHREIAKMSETYGPVCSIALGPFRAVFLNSLDVVIEAMVKRKADFANRPMLNSFAVFSQGFKNIAFSSYTAVWKLQKKVAGKALRSYMQGTHLETMLNDVLDKVSERIAQEEKPFVAADYMNKIVIHMLFNMCFGRKCNLDDPEVNRLLVMEDETIELFGNGFFEDIIPFMTKIYTTKRWNKMSALMDEIYTFFNKELKEHKDTFDRSNIRDFTDNILLAHSEALEEEKTEDLKAFTDDHMVQSISDVFFAGLDTTRLTLDWFISSMVAYPEIQVKCQEEIDKVIGFNRRPSTSDRANLCFTEACIMETMRTGAVAGLGIPHETLCDTTVGGYDVPKGTMVFINHWALHNDKNFWKYVDKFDPYRYLDKDGKLDSKPANWLPFSAGRRVCLGETVAKAELVFIVSCLLQNFTFMAPPCVNHKIKSRSGFTGSEHPAYYKVIVKKRK</sequence>
<evidence type="ECO:0000256" key="2">
    <source>
        <dbReference type="ARBA" id="ARBA00004174"/>
    </source>
</evidence>
<dbReference type="SUPFAM" id="SSF48264">
    <property type="entry name" value="Cytochrome P450"/>
    <property type="match status" value="1"/>
</dbReference>
<keyword evidence="15" id="KW-1133">Transmembrane helix</keyword>
<evidence type="ECO:0000256" key="3">
    <source>
        <dbReference type="ARBA" id="ARBA00004406"/>
    </source>
</evidence>
<dbReference type="Proteomes" id="UP001186944">
    <property type="component" value="Unassembled WGS sequence"/>
</dbReference>
<dbReference type="PRINTS" id="PR00463">
    <property type="entry name" value="EP450I"/>
</dbReference>
<dbReference type="PANTHER" id="PTHR24289">
    <property type="entry name" value="STEROID 17-ALPHA-HYDROXYLASE/17,20 LYASE"/>
    <property type="match status" value="1"/>
</dbReference>
<dbReference type="PANTHER" id="PTHR24289:SF20">
    <property type="entry name" value="STEROID 17-ALPHA-HYDROXYLASE_17,20 LYASE"/>
    <property type="match status" value="1"/>
</dbReference>
<dbReference type="Gene3D" id="1.10.630.10">
    <property type="entry name" value="Cytochrome P450"/>
    <property type="match status" value="1"/>
</dbReference>
<evidence type="ECO:0000256" key="13">
    <source>
        <dbReference type="PIRSR" id="PIRSR602401-1"/>
    </source>
</evidence>
<dbReference type="Pfam" id="PF00067">
    <property type="entry name" value="p450"/>
    <property type="match status" value="1"/>
</dbReference>
<evidence type="ECO:0000256" key="11">
    <source>
        <dbReference type="ARBA" id="ARBA00023033"/>
    </source>
</evidence>
<keyword evidence="17" id="KW-1185">Reference proteome</keyword>
<dbReference type="GO" id="GO:0004508">
    <property type="term" value="F:steroid 17-alpha-monooxygenase activity"/>
    <property type="evidence" value="ECO:0007669"/>
    <property type="project" value="TreeGrafter"/>
</dbReference>
<evidence type="ECO:0000256" key="8">
    <source>
        <dbReference type="ARBA" id="ARBA00022848"/>
    </source>
</evidence>
<evidence type="ECO:0000256" key="1">
    <source>
        <dbReference type="ARBA" id="ARBA00001971"/>
    </source>
</evidence>
<comment type="subcellular location">
    <subcellularLocation>
        <location evidence="3">Endoplasmic reticulum membrane</location>
        <topology evidence="3">Peripheral membrane protein</topology>
    </subcellularLocation>
    <subcellularLocation>
        <location evidence="2">Microsome membrane</location>
        <topology evidence="2">Peripheral membrane protein</topology>
    </subcellularLocation>
</comment>
<comment type="cofactor">
    <cofactor evidence="1 13">
        <name>heme</name>
        <dbReference type="ChEBI" id="CHEBI:30413"/>
    </cofactor>
</comment>
<dbReference type="PRINTS" id="PR00385">
    <property type="entry name" value="P450"/>
</dbReference>
<dbReference type="InterPro" id="IPR002401">
    <property type="entry name" value="Cyt_P450_E_grp-I"/>
</dbReference>
<keyword evidence="12 15" id="KW-0472">Membrane</keyword>
<keyword evidence="11 14" id="KW-0503">Monooxygenase</keyword>
<name>A0AA88YIL1_PINIB</name>
<evidence type="ECO:0000256" key="6">
    <source>
        <dbReference type="ARBA" id="ARBA00022723"/>
    </source>
</evidence>
<proteinExistence type="inferred from homology"/>
<organism evidence="16 17">
    <name type="scientific">Pinctada imbricata</name>
    <name type="common">Atlantic pearl-oyster</name>
    <name type="synonym">Pinctada martensii</name>
    <dbReference type="NCBI Taxonomy" id="66713"/>
    <lineage>
        <taxon>Eukaryota</taxon>
        <taxon>Metazoa</taxon>
        <taxon>Spiralia</taxon>
        <taxon>Lophotrochozoa</taxon>
        <taxon>Mollusca</taxon>
        <taxon>Bivalvia</taxon>
        <taxon>Autobranchia</taxon>
        <taxon>Pteriomorphia</taxon>
        <taxon>Pterioida</taxon>
        <taxon>Pterioidea</taxon>
        <taxon>Pteriidae</taxon>
        <taxon>Pinctada</taxon>
    </lineage>
</organism>